<keyword evidence="3" id="KW-1185">Reference proteome</keyword>
<proteinExistence type="predicted"/>
<comment type="caution">
    <text evidence="2">The sequence shown here is derived from an EMBL/GenBank/DDBJ whole genome shotgun (WGS) entry which is preliminary data.</text>
</comment>
<accession>A0AAN9TFZ7</accession>
<name>A0AAN9TFZ7_9HEMI</name>
<evidence type="ECO:0000256" key="1">
    <source>
        <dbReference type="SAM" id="MobiDB-lite"/>
    </source>
</evidence>
<evidence type="ECO:0000313" key="3">
    <source>
        <dbReference type="Proteomes" id="UP001367676"/>
    </source>
</evidence>
<organism evidence="2 3">
    <name type="scientific">Parthenolecanium corni</name>
    <dbReference type="NCBI Taxonomy" id="536013"/>
    <lineage>
        <taxon>Eukaryota</taxon>
        <taxon>Metazoa</taxon>
        <taxon>Ecdysozoa</taxon>
        <taxon>Arthropoda</taxon>
        <taxon>Hexapoda</taxon>
        <taxon>Insecta</taxon>
        <taxon>Pterygota</taxon>
        <taxon>Neoptera</taxon>
        <taxon>Paraneoptera</taxon>
        <taxon>Hemiptera</taxon>
        <taxon>Sternorrhyncha</taxon>
        <taxon>Coccoidea</taxon>
        <taxon>Coccidae</taxon>
        <taxon>Parthenolecanium</taxon>
    </lineage>
</organism>
<protein>
    <submittedName>
        <fullName evidence="2">Uncharacterized protein</fullName>
    </submittedName>
</protein>
<feature type="region of interest" description="Disordered" evidence="1">
    <location>
        <begin position="1"/>
        <end position="26"/>
    </location>
</feature>
<reference evidence="2 3" key="1">
    <citation type="submission" date="2024-03" db="EMBL/GenBank/DDBJ databases">
        <title>Adaptation during the transition from Ophiocordyceps entomopathogen to insect associate is accompanied by gene loss and intensified selection.</title>
        <authorList>
            <person name="Ward C.M."/>
            <person name="Onetto C.A."/>
            <person name="Borneman A.R."/>
        </authorList>
    </citation>
    <scope>NUCLEOTIDE SEQUENCE [LARGE SCALE GENOMIC DNA]</scope>
    <source>
        <strain evidence="2">AWRI1</strain>
        <tissue evidence="2">Single Adult Female</tissue>
    </source>
</reference>
<feature type="region of interest" description="Disordered" evidence="1">
    <location>
        <begin position="47"/>
        <end position="84"/>
    </location>
</feature>
<dbReference type="AlphaFoldDB" id="A0AAN9TFZ7"/>
<sequence>MDSDHTQYSDHISDSDRSLSPNETTSVAANRNNSFCIDALLARDNQCHSPSAGGSSDTNTPKSSRSASISPGSEIQEMRSTGSYDDMQQQSFQQLPNSMSDCSNMLTMSSAAAILPNHGSESNQSNRNFYGLYPVGSSAFQPLPRLDVNSRAMSIPGAVSKMLGPVAHSTMTAGHLQQMQLEWFARAGMFYASPRLQESPGEF</sequence>
<feature type="compositionally biased region" description="Basic and acidic residues" evidence="1">
    <location>
        <begin position="1"/>
        <end position="17"/>
    </location>
</feature>
<dbReference type="Proteomes" id="UP001367676">
    <property type="component" value="Unassembled WGS sequence"/>
</dbReference>
<gene>
    <name evidence="2" type="ORF">V9T40_014016</name>
</gene>
<evidence type="ECO:0000313" key="2">
    <source>
        <dbReference type="EMBL" id="KAK7582571.1"/>
    </source>
</evidence>
<dbReference type="EMBL" id="JBBCAQ010000033">
    <property type="protein sequence ID" value="KAK7582571.1"/>
    <property type="molecule type" value="Genomic_DNA"/>
</dbReference>